<dbReference type="InterPro" id="IPR026444">
    <property type="entry name" value="Secre_tail"/>
</dbReference>
<gene>
    <name evidence="4" type="ORF">SAMN04487908_10869</name>
</gene>
<keyword evidence="1 2" id="KW-0732">Signal</keyword>
<organism evidence="4 5">
    <name type="scientific">Aequorivita viscosa</name>
    <dbReference type="NCBI Taxonomy" id="797419"/>
    <lineage>
        <taxon>Bacteria</taxon>
        <taxon>Pseudomonadati</taxon>
        <taxon>Bacteroidota</taxon>
        <taxon>Flavobacteriia</taxon>
        <taxon>Flavobacteriales</taxon>
        <taxon>Flavobacteriaceae</taxon>
        <taxon>Aequorivita</taxon>
    </lineage>
</organism>
<dbReference type="STRING" id="797419.SAMN05216556_10946"/>
<evidence type="ECO:0000256" key="2">
    <source>
        <dbReference type="SAM" id="SignalP"/>
    </source>
</evidence>
<feature type="chain" id="PRO_5009917521" evidence="2">
    <location>
        <begin position="20"/>
        <end position="324"/>
    </location>
</feature>
<feature type="signal peptide" evidence="2">
    <location>
        <begin position="1"/>
        <end position="19"/>
    </location>
</feature>
<dbReference type="EMBL" id="FQYV01000008">
    <property type="protein sequence ID" value="SHJ01934.1"/>
    <property type="molecule type" value="Genomic_DNA"/>
</dbReference>
<sequence>MRKLAFLFTILSLTLHAQSYPPAAGQMGSTAIPADSPLFVAWATGVSVTRGLIDISNPELQHNGSNYATYGQPEDALGPPTNQVVSLGDAGVAILTFDKPITDGPGFDFAVFENGFDDNFLELAFVEVSSNGVDYFKFPSHSQTQTNVQVGGFDPLDPTYLNNLAGKYRAFYGTPFNLSELEDNPNLDKNRVTHIKIIDVVGSIDPLYARYDSFGNVINDPFTTPFYSSGFDLDGVGVINELVLGIDTDEAISVSIYPNPTTKYLYINTKQVVQATIYDMKGSIILSEKNNGQQGLNVSTLQNGVYVLRVGFEGKTKLFRFIKE</sequence>
<feature type="domain" description="Secretion system C-terminal sorting" evidence="3">
    <location>
        <begin position="256"/>
        <end position="317"/>
    </location>
</feature>
<dbReference type="RefSeq" id="WP_073217010.1">
    <property type="nucleotide sequence ID" value="NZ_FNNS01000009.1"/>
</dbReference>
<accession>A0A1M6FW59</accession>
<protein>
    <submittedName>
        <fullName evidence="4">Por secretion system C-terminal sorting domain-containing protein</fullName>
    </submittedName>
</protein>
<evidence type="ECO:0000256" key="1">
    <source>
        <dbReference type="ARBA" id="ARBA00022729"/>
    </source>
</evidence>
<dbReference type="OrthoDB" id="866189at2"/>
<name>A0A1M6FW59_9FLAO</name>
<proteinExistence type="predicted"/>
<evidence type="ECO:0000259" key="3">
    <source>
        <dbReference type="Pfam" id="PF18962"/>
    </source>
</evidence>
<keyword evidence="5" id="KW-1185">Reference proteome</keyword>
<dbReference type="Proteomes" id="UP000184172">
    <property type="component" value="Unassembled WGS sequence"/>
</dbReference>
<dbReference type="Pfam" id="PF18962">
    <property type="entry name" value="Por_Secre_tail"/>
    <property type="match status" value="1"/>
</dbReference>
<evidence type="ECO:0000313" key="4">
    <source>
        <dbReference type="EMBL" id="SHJ01934.1"/>
    </source>
</evidence>
<dbReference type="AlphaFoldDB" id="A0A1M6FW59"/>
<evidence type="ECO:0000313" key="5">
    <source>
        <dbReference type="Proteomes" id="UP000184172"/>
    </source>
</evidence>
<reference evidence="5" key="1">
    <citation type="submission" date="2016-11" db="EMBL/GenBank/DDBJ databases">
        <authorList>
            <person name="Varghese N."/>
            <person name="Submissions S."/>
        </authorList>
    </citation>
    <scope>NUCLEOTIDE SEQUENCE [LARGE SCALE GENOMIC DNA]</scope>
    <source>
        <strain evidence="5">DSM 26349</strain>
    </source>
</reference>
<dbReference type="NCBIfam" id="TIGR04183">
    <property type="entry name" value="Por_Secre_tail"/>
    <property type="match status" value="1"/>
</dbReference>